<keyword evidence="2" id="KW-1185">Reference proteome</keyword>
<comment type="caution">
    <text evidence="1">The sequence shown here is derived from an EMBL/GenBank/DDBJ whole genome shotgun (WGS) entry which is preliminary data.</text>
</comment>
<dbReference type="EMBL" id="JBHRVQ010000001">
    <property type="protein sequence ID" value="MFC3389323.1"/>
    <property type="molecule type" value="Genomic_DNA"/>
</dbReference>
<dbReference type="RefSeq" id="WP_380656301.1">
    <property type="nucleotide sequence ID" value="NZ_JBHRVQ010000001.1"/>
</dbReference>
<evidence type="ECO:0000313" key="2">
    <source>
        <dbReference type="Proteomes" id="UP001595637"/>
    </source>
</evidence>
<accession>A0ABV7NA19</accession>
<sequence>MATETFVTDYKFNEKSATKVLSAMERERKAKPVRVNVSRLSEKSEIRDLLRKSSR</sequence>
<organism evidence="1 2">
    <name type="scientific">Salinicoccus sesuvii</name>
    <dbReference type="NCBI Taxonomy" id="868281"/>
    <lineage>
        <taxon>Bacteria</taxon>
        <taxon>Bacillati</taxon>
        <taxon>Bacillota</taxon>
        <taxon>Bacilli</taxon>
        <taxon>Bacillales</taxon>
        <taxon>Staphylococcaceae</taxon>
        <taxon>Salinicoccus</taxon>
    </lineage>
</organism>
<protein>
    <submittedName>
        <fullName evidence="1">Uncharacterized protein</fullName>
    </submittedName>
</protein>
<proteinExistence type="predicted"/>
<reference evidence="2" key="1">
    <citation type="journal article" date="2019" name="Int. J. Syst. Evol. Microbiol.">
        <title>The Global Catalogue of Microorganisms (GCM) 10K type strain sequencing project: providing services to taxonomists for standard genome sequencing and annotation.</title>
        <authorList>
            <consortium name="The Broad Institute Genomics Platform"/>
            <consortium name="The Broad Institute Genome Sequencing Center for Infectious Disease"/>
            <person name="Wu L."/>
            <person name="Ma J."/>
        </authorList>
    </citation>
    <scope>NUCLEOTIDE SEQUENCE [LARGE SCALE GENOMIC DNA]</scope>
    <source>
        <strain evidence="2">CCM 7756</strain>
    </source>
</reference>
<evidence type="ECO:0000313" key="1">
    <source>
        <dbReference type="EMBL" id="MFC3389323.1"/>
    </source>
</evidence>
<dbReference type="Proteomes" id="UP001595637">
    <property type="component" value="Unassembled WGS sequence"/>
</dbReference>
<name>A0ABV7NA19_9STAP</name>
<gene>
    <name evidence="1" type="ORF">ACFOEO_12100</name>
</gene>